<accession>A0A1H3ALQ6</accession>
<dbReference type="PANTHER" id="PTHR33603:SF1">
    <property type="entry name" value="RIBOSOMAL RNA LARGE SUBUNIT METHYLTRANSFERASE H"/>
    <property type="match status" value="1"/>
</dbReference>
<evidence type="ECO:0000256" key="2">
    <source>
        <dbReference type="ARBA" id="ARBA00022603"/>
    </source>
</evidence>
<evidence type="ECO:0000256" key="5">
    <source>
        <dbReference type="ARBA" id="ARBA00038303"/>
    </source>
</evidence>
<dbReference type="Proteomes" id="UP000198828">
    <property type="component" value="Unassembled WGS sequence"/>
</dbReference>
<dbReference type="Pfam" id="PF02590">
    <property type="entry name" value="SPOUT_MTase"/>
    <property type="match status" value="1"/>
</dbReference>
<feature type="binding site" evidence="6">
    <location>
        <position position="108"/>
    </location>
    <ligand>
        <name>S-adenosyl-L-methionine</name>
        <dbReference type="ChEBI" id="CHEBI:59789"/>
    </ligand>
</feature>
<evidence type="ECO:0000313" key="8">
    <source>
        <dbReference type="Proteomes" id="UP000198828"/>
    </source>
</evidence>
<name>A0A1H3ALQ6_9FIRM</name>
<keyword evidence="4 6" id="KW-0949">S-adenosyl-L-methionine</keyword>
<comment type="subunit">
    <text evidence="6">Homodimer.</text>
</comment>
<feature type="binding site" evidence="6">
    <location>
        <begin position="127"/>
        <end position="132"/>
    </location>
    <ligand>
        <name>S-adenosyl-L-methionine</name>
        <dbReference type="ChEBI" id="CHEBI:59789"/>
    </ligand>
</feature>
<dbReference type="PIRSF" id="PIRSF004505">
    <property type="entry name" value="MT_bac"/>
    <property type="match status" value="1"/>
</dbReference>
<dbReference type="EC" id="2.1.1.177" evidence="6"/>
<gene>
    <name evidence="6" type="primary">rlmH</name>
    <name evidence="7" type="ORF">SAMN05660923_02072</name>
</gene>
<keyword evidence="3 6" id="KW-0808">Transferase</keyword>
<dbReference type="NCBIfam" id="NF000985">
    <property type="entry name" value="PRK00103.1-3"/>
    <property type="match status" value="1"/>
</dbReference>
<dbReference type="EMBL" id="FNNG01000009">
    <property type="protein sequence ID" value="SDX30535.1"/>
    <property type="molecule type" value="Genomic_DNA"/>
</dbReference>
<dbReference type="Gene3D" id="3.40.1280.10">
    <property type="match status" value="1"/>
</dbReference>
<dbReference type="NCBIfam" id="TIGR00246">
    <property type="entry name" value="tRNA_RlmH_YbeA"/>
    <property type="match status" value="1"/>
</dbReference>
<dbReference type="InterPro" id="IPR029026">
    <property type="entry name" value="tRNA_m1G_MTases_N"/>
</dbReference>
<keyword evidence="1 6" id="KW-0698">rRNA processing</keyword>
<evidence type="ECO:0000256" key="4">
    <source>
        <dbReference type="ARBA" id="ARBA00022691"/>
    </source>
</evidence>
<dbReference type="OrthoDB" id="9806643at2"/>
<evidence type="ECO:0000256" key="1">
    <source>
        <dbReference type="ARBA" id="ARBA00022552"/>
    </source>
</evidence>
<dbReference type="GO" id="GO:0070038">
    <property type="term" value="F:rRNA (pseudouridine-N3-)-methyltransferase activity"/>
    <property type="evidence" value="ECO:0007669"/>
    <property type="project" value="UniProtKB-UniRule"/>
</dbReference>
<dbReference type="RefSeq" id="WP_093753423.1">
    <property type="nucleotide sequence ID" value="NZ_FNNG01000009.1"/>
</dbReference>
<dbReference type="PANTHER" id="PTHR33603">
    <property type="entry name" value="METHYLTRANSFERASE"/>
    <property type="match status" value="1"/>
</dbReference>
<keyword evidence="2 6" id="KW-0489">Methyltransferase</keyword>
<comment type="catalytic activity">
    <reaction evidence="6">
        <text>pseudouridine(1915) in 23S rRNA + S-adenosyl-L-methionine = N(3)-methylpseudouridine(1915) in 23S rRNA + S-adenosyl-L-homocysteine + H(+)</text>
        <dbReference type="Rhea" id="RHEA:42752"/>
        <dbReference type="Rhea" id="RHEA-COMP:10221"/>
        <dbReference type="Rhea" id="RHEA-COMP:10222"/>
        <dbReference type="ChEBI" id="CHEBI:15378"/>
        <dbReference type="ChEBI" id="CHEBI:57856"/>
        <dbReference type="ChEBI" id="CHEBI:59789"/>
        <dbReference type="ChEBI" id="CHEBI:65314"/>
        <dbReference type="ChEBI" id="CHEBI:74486"/>
        <dbReference type="EC" id="2.1.1.177"/>
    </reaction>
</comment>
<dbReference type="GO" id="GO:0005737">
    <property type="term" value="C:cytoplasm"/>
    <property type="evidence" value="ECO:0007669"/>
    <property type="project" value="UniProtKB-SubCell"/>
</dbReference>
<evidence type="ECO:0000313" key="7">
    <source>
        <dbReference type="EMBL" id="SDX30535.1"/>
    </source>
</evidence>
<reference evidence="7 8" key="1">
    <citation type="submission" date="2016-10" db="EMBL/GenBank/DDBJ databases">
        <authorList>
            <person name="de Groot N.N."/>
        </authorList>
    </citation>
    <scope>NUCLEOTIDE SEQUENCE [LARGE SCALE GENOMIC DNA]</scope>
    <source>
        <strain evidence="7 8">DSM 23310</strain>
    </source>
</reference>
<keyword evidence="6" id="KW-0963">Cytoplasm</keyword>
<comment type="function">
    <text evidence="6">Specifically methylates the pseudouridine at position 1915 (m3Psi1915) in 23S rRNA.</text>
</comment>
<dbReference type="InterPro" id="IPR003742">
    <property type="entry name" value="RlmH-like"/>
</dbReference>
<evidence type="ECO:0000256" key="6">
    <source>
        <dbReference type="HAMAP-Rule" id="MF_00658"/>
    </source>
</evidence>
<dbReference type="HAMAP" id="MF_00658">
    <property type="entry name" value="23SrRNA_methyltr_H"/>
    <property type="match status" value="1"/>
</dbReference>
<organism evidence="7 8">
    <name type="scientific">Tepidimicrobium xylanilyticum</name>
    <dbReference type="NCBI Taxonomy" id="1123352"/>
    <lineage>
        <taxon>Bacteria</taxon>
        <taxon>Bacillati</taxon>
        <taxon>Bacillota</taxon>
        <taxon>Tissierellia</taxon>
        <taxon>Tissierellales</taxon>
        <taxon>Tepidimicrobiaceae</taxon>
        <taxon>Tepidimicrobium</taxon>
    </lineage>
</organism>
<feature type="binding site" evidence="6">
    <location>
        <position position="76"/>
    </location>
    <ligand>
        <name>S-adenosyl-L-methionine</name>
        <dbReference type="ChEBI" id="CHEBI:59789"/>
    </ligand>
</feature>
<dbReference type="AlphaFoldDB" id="A0A1H3ALQ6"/>
<dbReference type="CDD" id="cd18081">
    <property type="entry name" value="RlmH-like"/>
    <property type="match status" value="1"/>
</dbReference>
<sequence>MNIRIIAVGKIKEKYLQEAIKEYSKRLSRYCNLEIIEVEDEKAPENLSIKEEELIKAKEAERIKSKIQPNSYIISLVIEGKNLSSEEFSEKVQKLMVDGINDITYVIGGSLGLSEEVINQSDFKLSFSKMTFPHQLMRIILLEQIYRGFRIMRGEPYHK</sequence>
<protein>
    <recommendedName>
        <fullName evidence="6">Ribosomal RNA large subunit methyltransferase H</fullName>
        <ecNumber evidence="6">2.1.1.177</ecNumber>
    </recommendedName>
    <alternativeName>
        <fullName evidence="6">23S rRNA (pseudouridine1915-N3)-methyltransferase</fullName>
    </alternativeName>
    <alternativeName>
        <fullName evidence="6">23S rRNA m3Psi1915 methyltransferase</fullName>
    </alternativeName>
    <alternativeName>
        <fullName evidence="6">rRNA (pseudouridine-N3-)-methyltransferase RlmH</fullName>
    </alternativeName>
</protein>
<comment type="similarity">
    <text evidence="5 6">Belongs to the RNA methyltransferase RlmH family.</text>
</comment>
<dbReference type="InterPro" id="IPR029028">
    <property type="entry name" value="Alpha/beta_knot_MTases"/>
</dbReference>
<dbReference type="SUPFAM" id="SSF75217">
    <property type="entry name" value="alpha/beta knot"/>
    <property type="match status" value="1"/>
</dbReference>
<evidence type="ECO:0000256" key="3">
    <source>
        <dbReference type="ARBA" id="ARBA00022679"/>
    </source>
</evidence>
<comment type="subcellular location">
    <subcellularLocation>
        <location evidence="6">Cytoplasm</location>
    </subcellularLocation>
</comment>
<keyword evidence="8" id="KW-1185">Reference proteome</keyword>
<proteinExistence type="inferred from homology"/>